<dbReference type="RefSeq" id="XP_046061266.1">
    <property type="nucleotide sequence ID" value="XM_046205309.1"/>
</dbReference>
<sequence>MIKAGCASKATTLCQCRHYSDVFRSLPRISKKNKTAKAIEELRSKIRLLSDKSFAVYSASLDSVAPYVALTDYSSDKSQIPGLAHNLESVLFSPGVHYMQDPRTRRFNFSPTLQHIPSIDDFRFDLIAGFVPPARDAIMEKIASEINQNVGSHEKIRYFSSTSSMTNTLKQFHMLLSNFRPCFTRHLSQEFPSTTSFTRNAKSSAFSVVAPKGDGYFSVDSDRSTDTEIALSLLGHELELMLTVEPQEFAKYLKSSPVSAEAGNAENSYQYAKMGNFLMRSQSDARNSDLPGTGIFDLKARAVCAVRHDINFNNYQLTNYEITRSTGLYESFEREIFDLVRTGMWKYSMQARIGNMDGIFVAFHNMRRFFGFQYMPTTELDHIFHGFDLEERESADYNDVVEDIGNHWQTKREALSSFMADFEFKVSMQMWQKVLDKIIKETKGQPFRLITKCVPDAFGPRVEFIATVVDNEMLRKLGSLADEITDLDKEDLAASQGEELPMERIIRMAESRSVQHAEMLKLNKDIIDSTIHDENKCVMFRLTTEHFFNKKLFRGKYPTPPLEILDDPVNNSWTVDYSIRRVYDKRKIKTAYNYYVLEAAMNLKDRPGNRDIAEQAYMDENASHLQRLLRAYSAKSQKRKEIYGV</sequence>
<dbReference type="InterPro" id="IPR013943">
    <property type="entry name" value="Pet127"/>
</dbReference>
<dbReference type="Proteomes" id="UP000769157">
    <property type="component" value="Unassembled WGS sequence"/>
</dbReference>
<reference evidence="1" key="1">
    <citation type="journal article" date="2021" name="Open Biol.">
        <title>Shared evolutionary footprints suggest mitochondrial oxidative damage underlies multiple complex I losses in fungi.</title>
        <authorList>
            <person name="Schikora-Tamarit M.A."/>
            <person name="Marcet-Houben M."/>
            <person name="Nosek J."/>
            <person name="Gabaldon T."/>
        </authorList>
    </citation>
    <scope>NUCLEOTIDE SEQUENCE</scope>
    <source>
        <strain evidence="1">CBS6075</strain>
    </source>
</reference>
<comment type="caution">
    <text evidence="1">The sequence shown here is derived from an EMBL/GenBank/DDBJ whole genome shotgun (WGS) entry which is preliminary data.</text>
</comment>
<dbReference type="PANTHER" id="PTHR31014">
    <property type="entry name" value="MITOCHONDRIAL TRANSLATION SYSTEM COMPONENT PET127-RELATED"/>
    <property type="match status" value="1"/>
</dbReference>
<dbReference type="Pfam" id="PF08634">
    <property type="entry name" value="Pet127"/>
    <property type="match status" value="1"/>
</dbReference>
<organism evidence="1 2">
    <name type="scientific">Ogataea philodendri</name>
    <dbReference type="NCBI Taxonomy" id="1378263"/>
    <lineage>
        <taxon>Eukaryota</taxon>
        <taxon>Fungi</taxon>
        <taxon>Dikarya</taxon>
        <taxon>Ascomycota</taxon>
        <taxon>Saccharomycotina</taxon>
        <taxon>Pichiomycetes</taxon>
        <taxon>Pichiales</taxon>
        <taxon>Pichiaceae</taxon>
        <taxon>Ogataea</taxon>
    </lineage>
</organism>
<dbReference type="GO" id="GO:0000964">
    <property type="term" value="P:mitochondrial RNA 5'-end processing"/>
    <property type="evidence" value="ECO:0007669"/>
    <property type="project" value="TreeGrafter"/>
</dbReference>
<proteinExistence type="predicted"/>
<keyword evidence="2" id="KW-1185">Reference proteome</keyword>
<evidence type="ECO:0000313" key="1">
    <source>
        <dbReference type="EMBL" id="KAH3666062.1"/>
    </source>
</evidence>
<dbReference type="AlphaFoldDB" id="A0A9P8P6B5"/>
<dbReference type="PANTHER" id="PTHR31014:SF0">
    <property type="entry name" value="MITOCHONDRIAL TRANSLATION SYSTEM COMPONENT PET127-RELATED"/>
    <property type="match status" value="1"/>
</dbReference>
<gene>
    <name evidence="1" type="ORF">OGAPHI_004251</name>
</gene>
<dbReference type="GeneID" id="70236216"/>
<protein>
    <recommendedName>
        <fullName evidence="3">Pet127-domain-containing protein</fullName>
    </recommendedName>
</protein>
<dbReference type="EMBL" id="JAEUBE010000295">
    <property type="protein sequence ID" value="KAH3666062.1"/>
    <property type="molecule type" value="Genomic_DNA"/>
</dbReference>
<dbReference type="OrthoDB" id="10249045at2759"/>
<dbReference type="GO" id="GO:0005740">
    <property type="term" value="C:mitochondrial envelope"/>
    <property type="evidence" value="ECO:0007669"/>
    <property type="project" value="TreeGrafter"/>
</dbReference>
<name>A0A9P8P6B5_9ASCO</name>
<evidence type="ECO:0000313" key="2">
    <source>
        <dbReference type="Proteomes" id="UP000769157"/>
    </source>
</evidence>
<accession>A0A9P8P6B5</accession>
<evidence type="ECO:0008006" key="3">
    <source>
        <dbReference type="Google" id="ProtNLM"/>
    </source>
</evidence>
<reference evidence="1" key="2">
    <citation type="submission" date="2021-01" db="EMBL/GenBank/DDBJ databases">
        <authorList>
            <person name="Schikora-Tamarit M.A."/>
        </authorList>
    </citation>
    <scope>NUCLEOTIDE SEQUENCE</scope>
    <source>
        <strain evidence="1">CBS6075</strain>
    </source>
</reference>